<dbReference type="RefSeq" id="WP_211925911.1">
    <property type="nucleotide sequence ID" value="NZ_JAGQFT020000007.1"/>
</dbReference>
<dbReference type="Proteomes" id="UP000675747">
    <property type="component" value="Unassembled WGS sequence"/>
</dbReference>
<dbReference type="InterPro" id="IPR012902">
    <property type="entry name" value="N_methyl_site"/>
</dbReference>
<protein>
    <submittedName>
        <fullName evidence="1">Prepilin-type N-terminal cleavage/methylation domain-containing protein</fullName>
    </submittedName>
</protein>
<comment type="caution">
    <text evidence="1">The sequence shown here is derived from an EMBL/GenBank/DDBJ whole genome shotgun (WGS) entry which is preliminary data.</text>
</comment>
<evidence type="ECO:0000313" key="1">
    <source>
        <dbReference type="EMBL" id="MBR0561945.1"/>
    </source>
</evidence>
<reference evidence="2 3" key="1">
    <citation type="journal article" date="2021" name="Microbiol. Resour. Announc.">
        <title>Draft Genome Sequence of Coralloluteibacterium stylophorae LMG 29479T.</title>
        <authorList>
            <person name="Karlyshev A.V."/>
            <person name="Kudryashova E.B."/>
            <person name="Ariskina E.V."/>
            <person name="Conroy A.P."/>
            <person name="Abidueva E.Y."/>
        </authorList>
    </citation>
    <scope>NUCLEOTIDE SEQUENCE [LARGE SCALE GENOMIC DNA]</scope>
    <source>
        <strain evidence="2 3">LMG 29479</strain>
    </source>
</reference>
<evidence type="ECO:0000313" key="2">
    <source>
        <dbReference type="EMBL" id="MBS7457777.1"/>
    </source>
</evidence>
<sequence length="215" mass="23813">MRGFTLLEVVLATALLAAGLVLAYATLRTATGSVQRAEDIAARTDRVRAAQGFLRRQLQSAMPMPFERDADTGVATVFRGSRDEVEFVAPMPGFLARGGPQLQRLRIVRDGDALRLEFDHRMLLGDRIVEDPDARPPEVLLAGIADARFEFRGLDDEGALTDWSDDDWELRAQLPVMLRLRLEFAGAQRWPDLEIPMLLRGDGALPMSASMQGQP</sequence>
<proteinExistence type="predicted"/>
<gene>
    <name evidence="2" type="ORF">KB893_011615</name>
    <name evidence="1" type="ORF">KB893_05380</name>
</gene>
<dbReference type="NCBIfam" id="TIGR02532">
    <property type="entry name" value="IV_pilin_GFxxxE"/>
    <property type="match status" value="1"/>
</dbReference>
<keyword evidence="3" id="KW-1185">Reference proteome</keyword>
<accession>A0A8J7VRU8</accession>
<dbReference type="PROSITE" id="PS00409">
    <property type="entry name" value="PROKAR_NTER_METHYL"/>
    <property type="match status" value="1"/>
</dbReference>
<evidence type="ECO:0000313" key="3">
    <source>
        <dbReference type="Proteomes" id="UP000675747"/>
    </source>
</evidence>
<dbReference type="EMBL" id="JAGQFT010000028">
    <property type="protein sequence ID" value="MBR0561945.1"/>
    <property type="molecule type" value="Genomic_DNA"/>
</dbReference>
<organism evidence="1">
    <name type="scientific">Coralloluteibacterium stylophorae</name>
    <dbReference type="NCBI Taxonomy" id="1776034"/>
    <lineage>
        <taxon>Bacteria</taxon>
        <taxon>Pseudomonadati</taxon>
        <taxon>Pseudomonadota</taxon>
        <taxon>Gammaproteobacteria</taxon>
        <taxon>Lysobacterales</taxon>
        <taxon>Lysobacteraceae</taxon>
        <taxon>Coralloluteibacterium</taxon>
    </lineage>
</organism>
<dbReference type="AlphaFoldDB" id="A0A8J7VRU8"/>
<dbReference type="EMBL" id="JAGQFT020000007">
    <property type="protein sequence ID" value="MBS7457777.1"/>
    <property type="molecule type" value="Genomic_DNA"/>
</dbReference>
<name>A0A8J7VRU8_9GAMM</name>
<reference evidence="1" key="2">
    <citation type="submission" date="2021-04" db="EMBL/GenBank/DDBJ databases">
        <authorList>
            <person name="Karlyshev A.V."/>
        </authorList>
    </citation>
    <scope>NUCLEOTIDE SEQUENCE</scope>
    <source>
        <strain evidence="1">LMG 29479</strain>
    </source>
</reference>